<dbReference type="Pfam" id="PF08142">
    <property type="entry name" value="AARP2CN"/>
    <property type="match status" value="1"/>
</dbReference>
<evidence type="ECO:0000259" key="2">
    <source>
        <dbReference type="Pfam" id="PF08142"/>
    </source>
</evidence>
<dbReference type="Proteomes" id="UP000663868">
    <property type="component" value="Unassembled WGS sequence"/>
</dbReference>
<evidence type="ECO:0000256" key="1">
    <source>
        <dbReference type="SAM" id="MobiDB-lite"/>
    </source>
</evidence>
<feature type="region of interest" description="Disordered" evidence="1">
    <location>
        <begin position="110"/>
        <end position="156"/>
    </location>
</feature>
<dbReference type="GO" id="GO:0000479">
    <property type="term" value="P:endonucleolytic cleavage of tricistronic rRNA transcript (SSU-rRNA, 5.8S rRNA, LSU-rRNA)"/>
    <property type="evidence" value="ECO:0007669"/>
    <property type="project" value="TreeGrafter"/>
</dbReference>
<dbReference type="GO" id="GO:0030688">
    <property type="term" value="C:preribosome, small subunit precursor"/>
    <property type="evidence" value="ECO:0007669"/>
    <property type="project" value="TreeGrafter"/>
</dbReference>
<dbReference type="GO" id="GO:0034511">
    <property type="term" value="F:U3 snoRNA binding"/>
    <property type="evidence" value="ECO:0007669"/>
    <property type="project" value="TreeGrafter"/>
</dbReference>
<dbReference type="GO" id="GO:0003924">
    <property type="term" value="F:GTPase activity"/>
    <property type="evidence" value="ECO:0007669"/>
    <property type="project" value="TreeGrafter"/>
</dbReference>
<sequence>LSGYLRGIHLSPNELVYIPGLGTFQLEKIEQHQFQRDSDGIVKPIVEKVYLPQPDVQRSLAFEADIDPSINYQDQTWPTQEELEKAEIEHAQIKKRVPKGTSEYQAAWIVSDEEEQDFEDDDEEQQNMITANADELESIQLNQEEYEEEEEEMDEL</sequence>
<evidence type="ECO:0000313" key="3">
    <source>
        <dbReference type="EMBL" id="CAF4391352.1"/>
    </source>
</evidence>
<dbReference type="EMBL" id="CAJOBB010023220">
    <property type="protein sequence ID" value="CAF4391352.1"/>
    <property type="molecule type" value="Genomic_DNA"/>
</dbReference>
<reference evidence="3" key="1">
    <citation type="submission" date="2021-02" db="EMBL/GenBank/DDBJ databases">
        <authorList>
            <person name="Nowell W R."/>
        </authorList>
    </citation>
    <scope>NUCLEOTIDE SEQUENCE</scope>
</reference>
<dbReference type="PANTHER" id="PTHR12858:SF1">
    <property type="entry name" value="PRE-RRNA-PROCESSING PROTEIN TSR1 HOMOLOG"/>
    <property type="match status" value="1"/>
</dbReference>
<dbReference type="GO" id="GO:0005634">
    <property type="term" value="C:nucleus"/>
    <property type="evidence" value="ECO:0007669"/>
    <property type="project" value="InterPro"/>
</dbReference>
<feature type="compositionally biased region" description="Acidic residues" evidence="1">
    <location>
        <begin position="144"/>
        <end position="156"/>
    </location>
</feature>
<name>A0A820NIA0_9BILA</name>
<accession>A0A820NIA0</accession>
<feature type="compositionally biased region" description="Acidic residues" evidence="1">
    <location>
        <begin position="111"/>
        <end position="125"/>
    </location>
</feature>
<dbReference type="AlphaFoldDB" id="A0A820NIA0"/>
<dbReference type="InterPro" id="IPR039761">
    <property type="entry name" value="Bms1/Tsr1"/>
</dbReference>
<protein>
    <recommendedName>
        <fullName evidence="2">AARP2CN domain-containing protein</fullName>
    </recommendedName>
</protein>
<proteinExistence type="predicted"/>
<dbReference type="PANTHER" id="PTHR12858">
    <property type="entry name" value="RIBOSOME BIOGENESIS PROTEIN"/>
    <property type="match status" value="1"/>
</dbReference>
<dbReference type="GO" id="GO:0005525">
    <property type="term" value="F:GTP binding"/>
    <property type="evidence" value="ECO:0007669"/>
    <property type="project" value="TreeGrafter"/>
</dbReference>
<comment type="caution">
    <text evidence="3">The sequence shown here is derived from an EMBL/GenBank/DDBJ whole genome shotgun (WGS) entry which is preliminary data.</text>
</comment>
<organism evidence="3 4">
    <name type="scientific">Adineta steineri</name>
    <dbReference type="NCBI Taxonomy" id="433720"/>
    <lineage>
        <taxon>Eukaryota</taxon>
        <taxon>Metazoa</taxon>
        <taxon>Spiralia</taxon>
        <taxon>Gnathifera</taxon>
        <taxon>Rotifera</taxon>
        <taxon>Eurotatoria</taxon>
        <taxon>Bdelloidea</taxon>
        <taxon>Adinetida</taxon>
        <taxon>Adinetidae</taxon>
        <taxon>Adineta</taxon>
    </lineage>
</organism>
<feature type="non-terminal residue" evidence="3">
    <location>
        <position position="1"/>
    </location>
</feature>
<dbReference type="GO" id="GO:0000462">
    <property type="term" value="P:maturation of SSU-rRNA from tricistronic rRNA transcript (SSU-rRNA, 5.8S rRNA, LSU-rRNA)"/>
    <property type="evidence" value="ECO:0007669"/>
    <property type="project" value="TreeGrafter"/>
</dbReference>
<gene>
    <name evidence="3" type="ORF">KXQ929_LOCUS50484</name>
</gene>
<feature type="domain" description="AARP2CN" evidence="2">
    <location>
        <begin position="1"/>
        <end position="31"/>
    </location>
</feature>
<feature type="non-terminal residue" evidence="3">
    <location>
        <position position="156"/>
    </location>
</feature>
<dbReference type="InterPro" id="IPR012948">
    <property type="entry name" value="AARP2CN"/>
</dbReference>
<evidence type="ECO:0000313" key="4">
    <source>
        <dbReference type="Proteomes" id="UP000663868"/>
    </source>
</evidence>